<evidence type="ECO:0000313" key="2">
    <source>
        <dbReference type="Proteomes" id="UP001595792"/>
    </source>
</evidence>
<keyword evidence="2" id="KW-1185">Reference proteome</keyword>
<name>A0ABV8NKX4_9SPHI</name>
<gene>
    <name evidence="1" type="ORF">ACFOUY_10420</name>
</gene>
<dbReference type="Proteomes" id="UP001595792">
    <property type="component" value="Unassembled WGS sequence"/>
</dbReference>
<comment type="caution">
    <text evidence="1">The sequence shown here is derived from an EMBL/GenBank/DDBJ whole genome shotgun (WGS) entry which is preliminary data.</text>
</comment>
<evidence type="ECO:0000313" key="1">
    <source>
        <dbReference type="EMBL" id="MFC4197114.1"/>
    </source>
</evidence>
<accession>A0ABV8NKX4</accession>
<dbReference type="RefSeq" id="WP_378960494.1">
    <property type="nucleotide sequence ID" value="NZ_JBHRXC010000001.1"/>
</dbReference>
<sequence length="132" mass="15256">MNKNELLSQLRKFVLIKSGLRNIDPAHCKTISELIFKETKNYVSETTVKRFFGFAQTIHKFSLFTLNSLSQYIGFTDWESFCKDKENEASDVNDIWQDLKLKCQAITEVSLIAKKNSSGVPFPDLSLLVRWE</sequence>
<dbReference type="EMBL" id="JBHSBY010000102">
    <property type="protein sequence ID" value="MFC4197114.1"/>
    <property type="molecule type" value="Genomic_DNA"/>
</dbReference>
<proteinExistence type="predicted"/>
<protein>
    <submittedName>
        <fullName evidence="1">Uncharacterized protein</fullName>
    </submittedName>
</protein>
<reference evidence="2" key="1">
    <citation type="journal article" date="2019" name="Int. J. Syst. Evol. Microbiol.">
        <title>The Global Catalogue of Microorganisms (GCM) 10K type strain sequencing project: providing services to taxonomists for standard genome sequencing and annotation.</title>
        <authorList>
            <consortium name="The Broad Institute Genomics Platform"/>
            <consortium name="The Broad Institute Genome Sequencing Center for Infectious Disease"/>
            <person name="Wu L."/>
            <person name="Ma J."/>
        </authorList>
    </citation>
    <scope>NUCLEOTIDE SEQUENCE [LARGE SCALE GENOMIC DNA]</scope>
    <source>
        <strain evidence="2">CCM 8689</strain>
    </source>
</reference>
<organism evidence="1 2">
    <name type="scientific">Pedobacter jamesrossensis</name>
    <dbReference type="NCBI Taxonomy" id="1908238"/>
    <lineage>
        <taxon>Bacteria</taxon>
        <taxon>Pseudomonadati</taxon>
        <taxon>Bacteroidota</taxon>
        <taxon>Sphingobacteriia</taxon>
        <taxon>Sphingobacteriales</taxon>
        <taxon>Sphingobacteriaceae</taxon>
        <taxon>Pedobacter</taxon>
    </lineage>
</organism>